<gene>
    <name evidence="6" type="ORF">EHS24_005332</name>
</gene>
<evidence type="ECO:0000313" key="7">
    <source>
        <dbReference type="Proteomes" id="UP000279236"/>
    </source>
</evidence>
<dbReference type="GO" id="GO:0075523">
    <property type="term" value="P:viral translational frameshifting"/>
    <property type="evidence" value="ECO:0007669"/>
    <property type="project" value="UniProtKB-KW"/>
</dbReference>
<dbReference type="InterPro" id="IPR038581">
    <property type="entry name" value="ODC_AZ_sf"/>
</dbReference>
<comment type="function">
    <text evidence="1">Ornithine decarboxylase (ODC) antizyme protein that negatively regulates ODC activity and intracellular polyamine biosynthesis in response to increased intracellular polyamine levels. Binds to ODC monomers, inhibiting the assembly of the functional ODC homodimer, and targets the monomers for ubiquitin-independent proteolytic destruction by the 26S proteasome.</text>
</comment>
<keyword evidence="4" id="KW-0688">Ribosomal frameshifting</keyword>
<proteinExistence type="inferred from homology"/>
<dbReference type="Pfam" id="PF02100">
    <property type="entry name" value="ODC_AZ"/>
    <property type="match status" value="1"/>
</dbReference>
<evidence type="ECO:0000256" key="2">
    <source>
        <dbReference type="ARBA" id="ARBA00008796"/>
    </source>
</evidence>
<dbReference type="InterPro" id="IPR002993">
    <property type="entry name" value="ODC_AZ"/>
</dbReference>
<keyword evidence="7" id="KW-1185">Reference proteome</keyword>
<dbReference type="STRING" id="105984.A0A427XDF8"/>
<protein>
    <submittedName>
        <fullName evidence="6">Uncharacterized protein</fullName>
    </submittedName>
</protein>
<dbReference type="AlphaFoldDB" id="A0A427XDF8"/>
<dbReference type="RefSeq" id="XP_028471901.1">
    <property type="nucleotide sequence ID" value="XM_028620859.1"/>
</dbReference>
<comment type="caution">
    <text evidence="6">The sequence shown here is derived from an EMBL/GenBank/DDBJ whole genome shotgun (WGS) entry which is preliminary data.</text>
</comment>
<dbReference type="GO" id="GO:0008073">
    <property type="term" value="F:ornithine decarboxylase inhibitor activity"/>
    <property type="evidence" value="ECO:0007669"/>
    <property type="project" value="InterPro"/>
</dbReference>
<name>A0A427XDF8_9TREE</name>
<reference evidence="6 7" key="1">
    <citation type="submission" date="2018-11" db="EMBL/GenBank/DDBJ databases">
        <title>Genome sequence of Apiotrichum porosum DSM 27194.</title>
        <authorList>
            <person name="Aliyu H."/>
            <person name="Gorte O."/>
            <person name="Ochsenreither K."/>
        </authorList>
    </citation>
    <scope>NUCLEOTIDE SEQUENCE [LARGE SCALE GENOMIC DNA]</scope>
    <source>
        <strain evidence="6 7">DSM 27194</strain>
    </source>
</reference>
<evidence type="ECO:0000256" key="4">
    <source>
        <dbReference type="ARBA" id="ARBA00022758"/>
    </source>
</evidence>
<dbReference type="EMBL" id="RSCE01000021">
    <property type="protein sequence ID" value="RSH76754.1"/>
    <property type="molecule type" value="Genomic_DNA"/>
</dbReference>
<sequence>MLEIVTPPDTVLKGFVADDDSAGRLVFVHLPPTLSAPAPEPLAPHFSDVLRPYDPRRPHPRAPSPPPQTGLDIRESLTALLDLADTLEATQLLLVLDKDEREPAPLAELMHALMFVGGTPVRPGASVGDWEWDARRWALVSIEL</sequence>
<dbReference type="SUPFAM" id="SSF55729">
    <property type="entry name" value="Acyl-CoA N-acyltransferases (Nat)"/>
    <property type="match status" value="1"/>
</dbReference>
<dbReference type="Proteomes" id="UP000279236">
    <property type="component" value="Unassembled WGS sequence"/>
</dbReference>
<dbReference type="InterPro" id="IPR016181">
    <property type="entry name" value="Acyl_CoA_acyltransferase"/>
</dbReference>
<organism evidence="6 7">
    <name type="scientific">Apiotrichum porosum</name>
    <dbReference type="NCBI Taxonomy" id="105984"/>
    <lineage>
        <taxon>Eukaryota</taxon>
        <taxon>Fungi</taxon>
        <taxon>Dikarya</taxon>
        <taxon>Basidiomycota</taxon>
        <taxon>Agaricomycotina</taxon>
        <taxon>Tremellomycetes</taxon>
        <taxon>Trichosporonales</taxon>
        <taxon>Trichosporonaceae</taxon>
        <taxon>Apiotrichum</taxon>
    </lineage>
</organism>
<evidence type="ECO:0000256" key="1">
    <source>
        <dbReference type="ARBA" id="ARBA00002307"/>
    </source>
</evidence>
<feature type="region of interest" description="Disordered" evidence="5">
    <location>
        <begin position="38"/>
        <end position="71"/>
    </location>
</feature>
<evidence type="ECO:0000256" key="5">
    <source>
        <dbReference type="SAM" id="MobiDB-lite"/>
    </source>
</evidence>
<dbReference type="GeneID" id="39589875"/>
<evidence type="ECO:0000313" key="6">
    <source>
        <dbReference type="EMBL" id="RSH76754.1"/>
    </source>
</evidence>
<comment type="subunit">
    <text evidence="3">Interacts with ODC and thereby sterically blocks ODC homodimerization.</text>
</comment>
<evidence type="ECO:0000256" key="3">
    <source>
        <dbReference type="ARBA" id="ARBA00011486"/>
    </source>
</evidence>
<dbReference type="OrthoDB" id="5959761at2759"/>
<accession>A0A427XDF8</accession>
<dbReference type="Gene3D" id="3.40.630.60">
    <property type="match status" value="1"/>
</dbReference>
<comment type="similarity">
    <text evidence="2">Belongs to the ODC antizyme family.</text>
</comment>